<evidence type="ECO:0000313" key="1">
    <source>
        <dbReference type="EMBL" id="KAK4109131.1"/>
    </source>
</evidence>
<accession>A0AAN6QGD7</accession>
<dbReference type="GeneID" id="89937974"/>
<name>A0AAN6QGD7_9PEZI</name>
<keyword evidence="2" id="KW-1185">Reference proteome</keyword>
<sequence length="213" mass="23638">MEIQPNFEVISQTYRKLSMQFGNVRGGIELSESESMRPSLVAPAFLPKHHTGASVLIVPYCPWRGRILHGHVSRIGNWGPTCRGKVSEIPRLGFFSVCYIANWCVSPESNAATIDGNNGFYHFTTNSLRLPVGGECRKGNLTCITNATSLRRISTGNLKKTRYYLLVPPQNLQQMDPCKIFSDCVDFSRRARSYSPFKKGGGKRSNGYGAGVN</sequence>
<organism evidence="1 2">
    <name type="scientific">Canariomyces notabilis</name>
    <dbReference type="NCBI Taxonomy" id="2074819"/>
    <lineage>
        <taxon>Eukaryota</taxon>
        <taxon>Fungi</taxon>
        <taxon>Dikarya</taxon>
        <taxon>Ascomycota</taxon>
        <taxon>Pezizomycotina</taxon>
        <taxon>Sordariomycetes</taxon>
        <taxon>Sordariomycetidae</taxon>
        <taxon>Sordariales</taxon>
        <taxon>Chaetomiaceae</taxon>
        <taxon>Canariomyces</taxon>
    </lineage>
</organism>
<protein>
    <submittedName>
        <fullName evidence="1">Uncharacterized protein</fullName>
    </submittedName>
</protein>
<dbReference type="AlphaFoldDB" id="A0AAN6QGD7"/>
<comment type="caution">
    <text evidence="1">The sequence shown here is derived from an EMBL/GenBank/DDBJ whole genome shotgun (WGS) entry which is preliminary data.</text>
</comment>
<dbReference type="EMBL" id="MU853358">
    <property type="protein sequence ID" value="KAK4109131.1"/>
    <property type="molecule type" value="Genomic_DNA"/>
</dbReference>
<dbReference type="RefSeq" id="XP_064666701.1">
    <property type="nucleotide sequence ID" value="XM_064813849.1"/>
</dbReference>
<proteinExistence type="predicted"/>
<evidence type="ECO:0000313" key="2">
    <source>
        <dbReference type="Proteomes" id="UP001302812"/>
    </source>
</evidence>
<dbReference type="Proteomes" id="UP001302812">
    <property type="component" value="Unassembled WGS sequence"/>
</dbReference>
<reference evidence="1" key="2">
    <citation type="submission" date="2023-05" db="EMBL/GenBank/DDBJ databases">
        <authorList>
            <consortium name="Lawrence Berkeley National Laboratory"/>
            <person name="Steindorff A."/>
            <person name="Hensen N."/>
            <person name="Bonometti L."/>
            <person name="Westerberg I."/>
            <person name="Brannstrom I.O."/>
            <person name="Guillou S."/>
            <person name="Cros-Aarteil S."/>
            <person name="Calhoun S."/>
            <person name="Haridas S."/>
            <person name="Kuo A."/>
            <person name="Mondo S."/>
            <person name="Pangilinan J."/>
            <person name="Riley R."/>
            <person name="Labutti K."/>
            <person name="Andreopoulos B."/>
            <person name="Lipzen A."/>
            <person name="Chen C."/>
            <person name="Yanf M."/>
            <person name="Daum C."/>
            <person name="Ng V."/>
            <person name="Clum A."/>
            <person name="Ohm R."/>
            <person name="Martin F."/>
            <person name="Silar P."/>
            <person name="Natvig D."/>
            <person name="Lalanne C."/>
            <person name="Gautier V."/>
            <person name="Ament-Velasquez S.L."/>
            <person name="Kruys A."/>
            <person name="Hutchinson M.I."/>
            <person name="Powell A.J."/>
            <person name="Barry K."/>
            <person name="Miller A.N."/>
            <person name="Grigoriev I.V."/>
            <person name="Debuchy R."/>
            <person name="Gladieux P."/>
            <person name="Thoren M.H."/>
            <person name="Johannesson H."/>
        </authorList>
    </citation>
    <scope>NUCLEOTIDE SEQUENCE</scope>
    <source>
        <strain evidence="1">CBS 508.74</strain>
    </source>
</reference>
<gene>
    <name evidence="1" type="ORF">N656DRAFT_771294</name>
</gene>
<reference evidence="1" key="1">
    <citation type="journal article" date="2023" name="Mol. Phylogenet. Evol.">
        <title>Genome-scale phylogeny and comparative genomics of the fungal order Sordariales.</title>
        <authorList>
            <person name="Hensen N."/>
            <person name="Bonometti L."/>
            <person name="Westerberg I."/>
            <person name="Brannstrom I.O."/>
            <person name="Guillou S."/>
            <person name="Cros-Aarteil S."/>
            <person name="Calhoun S."/>
            <person name="Haridas S."/>
            <person name="Kuo A."/>
            <person name="Mondo S."/>
            <person name="Pangilinan J."/>
            <person name="Riley R."/>
            <person name="LaButti K."/>
            <person name="Andreopoulos B."/>
            <person name="Lipzen A."/>
            <person name="Chen C."/>
            <person name="Yan M."/>
            <person name="Daum C."/>
            <person name="Ng V."/>
            <person name="Clum A."/>
            <person name="Steindorff A."/>
            <person name="Ohm R.A."/>
            <person name="Martin F."/>
            <person name="Silar P."/>
            <person name="Natvig D.O."/>
            <person name="Lalanne C."/>
            <person name="Gautier V."/>
            <person name="Ament-Velasquez S.L."/>
            <person name="Kruys A."/>
            <person name="Hutchinson M.I."/>
            <person name="Powell A.J."/>
            <person name="Barry K."/>
            <person name="Miller A.N."/>
            <person name="Grigoriev I.V."/>
            <person name="Debuchy R."/>
            <person name="Gladieux P."/>
            <person name="Hiltunen Thoren M."/>
            <person name="Johannesson H."/>
        </authorList>
    </citation>
    <scope>NUCLEOTIDE SEQUENCE</scope>
    <source>
        <strain evidence="1">CBS 508.74</strain>
    </source>
</reference>